<evidence type="ECO:0000259" key="4">
    <source>
        <dbReference type="PROSITE" id="PS50987"/>
    </source>
</evidence>
<evidence type="ECO:0000313" key="5">
    <source>
        <dbReference type="EMBL" id="KJQ73638.1"/>
    </source>
</evidence>
<dbReference type="GO" id="GO:0003700">
    <property type="term" value="F:DNA-binding transcription factor activity"/>
    <property type="evidence" value="ECO:0007669"/>
    <property type="project" value="InterPro"/>
</dbReference>
<name>A0A081QG23_STRMT</name>
<dbReference type="NCBIfam" id="NF033788">
    <property type="entry name" value="HTH_metalloreg"/>
    <property type="match status" value="1"/>
</dbReference>
<protein>
    <submittedName>
        <fullName evidence="5 6">Transcriptional regulator</fullName>
    </submittedName>
</protein>
<dbReference type="RefSeq" id="WP_000076060.1">
    <property type="nucleotide sequence ID" value="NZ_CP028415.1"/>
</dbReference>
<dbReference type="SMART" id="SM00418">
    <property type="entry name" value="HTH_ARSR"/>
    <property type="match status" value="1"/>
</dbReference>
<evidence type="ECO:0000256" key="3">
    <source>
        <dbReference type="ARBA" id="ARBA00023163"/>
    </source>
</evidence>
<feature type="domain" description="HTH arsR-type" evidence="4">
    <location>
        <begin position="21"/>
        <end position="115"/>
    </location>
</feature>
<evidence type="ECO:0000256" key="2">
    <source>
        <dbReference type="ARBA" id="ARBA00023125"/>
    </source>
</evidence>
<proteinExistence type="predicted"/>
<organism evidence="6 8">
    <name type="scientific">Streptococcus mitis</name>
    <dbReference type="NCBI Taxonomy" id="28037"/>
    <lineage>
        <taxon>Bacteria</taxon>
        <taxon>Bacillati</taxon>
        <taxon>Bacillota</taxon>
        <taxon>Bacilli</taxon>
        <taxon>Lactobacillales</taxon>
        <taxon>Streptococcaceae</taxon>
        <taxon>Streptococcus</taxon>
        <taxon>Streptococcus mitis group</taxon>
    </lineage>
</organism>
<dbReference type="PROSITE" id="PS00846">
    <property type="entry name" value="HTH_ARSR_1"/>
    <property type="match status" value="1"/>
</dbReference>
<dbReference type="InterPro" id="IPR018334">
    <property type="entry name" value="ArsR_HTH"/>
</dbReference>
<keyword evidence="1" id="KW-0805">Transcription regulation</keyword>
<dbReference type="CDD" id="cd00090">
    <property type="entry name" value="HTH_ARSR"/>
    <property type="match status" value="1"/>
</dbReference>
<keyword evidence="2" id="KW-0238">DNA-binding</keyword>
<dbReference type="EMBL" id="MUYO01000001">
    <property type="protein sequence ID" value="OOS18745.1"/>
    <property type="molecule type" value="Genomic_DNA"/>
</dbReference>
<dbReference type="Proteomes" id="UP000033590">
    <property type="component" value="Unassembled WGS sequence"/>
</dbReference>
<dbReference type="PROSITE" id="PS50987">
    <property type="entry name" value="HTH_ARSR_2"/>
    <property type="match status" value="1"/>
</dbReference>
<dbReference type="InterPro" id="IPR001845">
    <property type="entry name" value="HTH_ArsR_DNA-bd_dom"/>
</dbReference>
<dbReference type="InterPro" id="IPR036390">
    <property type="entry name" value="WH_DNA-bd_sf"/>
</dbReference>
<keyword evidence="3" id="KW-0804">Transcription</keyword>
<reference evidence="6 8" key="2">
    <citation type="submission" date="2017-02" db="EMBL/GenBank/DDBJ databases">
        <title>Draft genome sequence of Streptococcus mitis CCUG 63687.</title>
        <authorList>
            <person name="Salva-Serra F."/>
            <person name="Engstrom-Jakobsson H."/>
            <person name="Thorell K."/>
            <person name="Jaen-Luchoro D."/>
            <person name="Gonzales-Siles L."/>
            <person name="Karlsson R."/>
            <person name="Yazdan S."/>
            <person name="Boulund F."/>
            <person name="Johnning A."/>
            <person name="Engstrand L."/>
            <person name="Kristiansson E."/>
            <person name="Moore E."/>
        </authorList>
    </citation>
    <scope>NUCLEOTIDE SEQUENCE [LARGE SCALE GENOMIC DNA]</scope>
    <source>
        <strain evidence="6 8">CCUG 63687</strain>
    </source>
</reference>
<evidence type="ECO:0000313" key="8">
    <source>
        <dbReference type="Proteomes" id="UP000190652"/>
    </source>
</evidence>
<reference evidence="5 7" key="1">
    <citation type="submission" date="2015-02" db="EMBL/GenBank/DDBJ databases">
        <title>Evolution of amylase-binding proteins of oral streptococcal species.</title>
        <authorList>
            <person name="Haase E.M."/>
        </authorList>
    </citation>
    <scope>NUCLEOTIDE SEQUENCE [LARGE SCALE GENOMIC DNA]</scope>
    <source>
        <strain evidence="5 7">SK145</strain>
    </source>
</reference>
<evidence type="ECO:0000256" key="1">
    <source>
        <dbReference type="ARBA" id="ARBA00023015"/>
    </source>
</evidence>
<dbReference type="InterPro" id="IPR011991">
    <property type="entry name" value="ArsR-like_HTH"/>
</dbReference>
<dbReference type="Proteomes" id="UP000190652">
    <property type="component" value="Unassembled WGS sequence"/>
</dbReference>
<dbReference type="Gene3D" id="1.10.10.10">
    <property type="entry name" value="Winged helix-like DNA-binding domain superfamily/Winged helix DNA-binding domain"/>
    <property type="match status" value="1"/>
</dbReference>
<gene>
    <name evidence="6" type="ORF">B0686_01980</name>
    <name evidence="5" type="ORF">TZ93_01523</name>
</gene>
<dbReference type="InterPro" id="IPR036388">
    <property type="entry name" value="WH-like_DNA-bd_sf"/>
</dbReference>
<dbReference type="EMBL" id="JYGS01000006">
    <property type="protein sequence ID" value="KJQ73638.1"/>
    <property type="molecule type" value="Genomic_DNA"/>
</dbReference>
<dbReference type="PANTHER" id="PTHR33154:SF18">
    <property type="entry name" value="ARSENICAL RESISTANCE OPERON REPRESSOR"/>
    <property type="match status" value="1"/>
</dbReference>
<sequence length="125" mass="14123">MSQCLTACNPDLIQGVHETEFDTVTLLNMSNFFKAISDPTRLRILQAVRQKTICVGDLAIALQMTKSAISHQLRYLRDCQLVKGEKKGKMTYYELADNHVASVLSLTLKHLKEEKHEERVCTSGN</sequence>
<dbReference type="PATRIC" id="fig|28037.215.peg.1490"/>
<accession>A0A081QG23</accession>
<dbReference type="Pfam" id="PF01022">
    <property type="entry name" value="HTH_5"/>
    <property type="match status" value="1"/>
</dbReference>
<dbReference type="GO" id="GO:0003677">
    <property type="term" value="F:DNA binding"/>
    <property type="evidence" value="ECO:0007669"/>
    <property type="project" value="UniProtKB-KW"/>
</dbReference>
<dbReference type="PRINTS" id="PR00778">
    <property type="entry name" value="HTHARSR"/>
</dbReference>
<dbReference type="PANTHER" id="PTHR33154">
    <property type="entry name" value="TRANSCRIPTIONAL REGULATOR, ARSR FAMILY"/>
    <property type="match status" value="1"/>
</dbReference>
<dbReference type="InterPro" id="IPR051081">
    <property type="entry name" value="HTH_MetalResp_TranReg"/>
</dbReference>
<dbReference type="SUPFAM" id="SSF46785">
    <property type="entry name" value="Winged helix' DNA-binding domain"/>
    <property type="match status" value="1"/>
</dbReference>
<evidence type="ECO:0000313" key="7">
    <source>
        <dbReference type="Proteomes" id="UP000033590"/>
    </source>
</evidence>
<comment type="caution">
    <text evidence="6">The sequence shown here is derived from an EMBL/GenBank/DDBJ whole genome shotgun (WGS) entry which is preliminary data.</text>
</comment>
<evidence type="ECO:0000313" key="6">
    <source>
        <dbReference type="EMBL" id="OOS18745.1"/>
    </source>
</evidence>
<dbReference type="AlphaFoldDB" id="A0A081QG23"/>